<dbReference type="NCBIfam" id="TIGR01469">
    <property type="entry name" value="cobA_cysG_Cterm"/>
    <property type="match status" value="1"/>
</dbReference>
<dbReference type="FunFam" id="3.40.1010.10:FF:000001">
    <property type="entry name" value="Siroheme synthase"/>
    <property type="match status" value="1"/>
</dbReference>
<dbReference type="FunFam" id="3.30.950.10:FF:000001">
    <property type="entry name" value="Siroheme synthase"/>
    <property type="match status" value="1"/>
</dbReference>
<dbReference type="EMBL" id="CP000284">
    <property type="protein sequence ID" value="ABE48593.1"/>
    <property type="molecule type" value="Genomic_DNA"/>
</dbReference>
<dbReference type="PROSITE" id="PS00839">
    <property type="entry name" value="SUMT_1"/>
    <property type="match status" value="1"/>
</dbReference>
<dbReference type="GO" id="GO:0032259">
    <property type="term" value="P:methylation"/>
    <property type="evidence" value="ECO:0007669"/>
    <property type="project" value="UniProtKB-KW"/>
</dbReference>
<dbReference type="InterPro" id="IPR035996">
    <property type="entry name" value="4pyrrol_Methylase_sf"/>
</dbReference>
<dbReference type="InterPro" id="IPR014776">
    <property type="entry name" value="4pyrrole_Mease_sub2"/>
</dbReference>
<evidence type="ECO:0000313" key="12">
    <source>
        <dbReference type="EMBL" id="ABE48593.1"/>
    </source>
</evidence>
<dbReference type="Gene3D" id="3.30.950.10">
    <property type="entry name" value="Methyltransferase, Cobalt-precorrin-4 Transmethylase, Domain 2"/>
    <property type="match status" value="1"/>
</dbReference>
<comment type="similarity">
    <text evidence="1 10">Belongs to the precorrin methyltransferase family.</text>
</comment>
<dbReference type="EC" id="2.1.1.107" evidence="2"/>
<dbReference type="Proteomes" id="UP000002440">
    <property type="component" value="Chromosome"/>
</dbReference>
<proteinExistence type="inferred from homology"/>
<evidence type="ECO:0000256" key="5">
    <source>
        <dbReference type="ARBA" id="ARBA00022679"/>
    </source>
</evidence>
<keyword evidence="4 10" id="KW-0489">Methyltransferase</keyword>
<evidence type="ECO:0000256" key="9">
    <source>
        <dbReference type="ARBA" id="ARBA00060548"/>
    </source>
</evidence>
<dbReference type="PANTHER" id="PTHR45790">
    <property type="entry name" value="SIROHEME SYNTHASE-RELATED"/>
    <property type="match status" value="1"/>
</dbReference>
<evidence type="ECO:0000259" key="11">
    <source>
        <dbReference type="Pfam" id="PF00590"/>
    </source>
</evidence>
<keyword evidence="5 10" id="KW-0808">Transferase</keyword>
<accession>Q1H4J4</accession>
<evidence type="ECO:0000256" key="8">
    <source>
        <dbReference type="ARBA" id="ARBA00025705"/>
    </source>
</evidence>
<evidence type="ECO:0000256" key="10">
    <source>
        <dbReference type="RuleBase" id="RU003960"/>
    </source>
</evidence>
<dbReference type="GO" id="GO:0019354">
    <property type="term" value="P:siroheme biosynthetic process"/>
    <property type="evidence" value="ECO:0007669"/>
    <property type="project" value="UniProtKB-UniPathway"/>
</dbReference>
<dbReference type="GO" id="GO:0009236">
    <property type="term" value="P:cobalamin biosynthetic process"/>
    <property type="evidence" value="ECO:0007669"/>
    <property type="project" value="UniProtKB-KW"/>
</dbReference>
<dbReference type="HOGENOM" id="CLU_011276_7_0_4"/>
<dbReference type="KEGG" id="mfa:Mfla_0322"/>
<comment type="pathway">
    <text evidence="9">Cofactor biosynthesis; adenosylcobalamin biosynthesis; precorrin-2 from uroporphyrinogen III: step 1/1.</text>
</comment>
<dbReference type="UniPathway" id="UPA00262">
    <property type="reaction ID" value="UER00211"/>
</dbReference>
<dbReference type="STRING" id="265072.Mfla_0322"/>
<dbReference type="Pfam" id="PF00590">
    <property type="entry name" value="TP_methylase"/>
    <property type="match status" value="1"/>
</dbReference>
<reference evidence="12 13" key="1">
    <citation type="submission" date="2006-03" db="EMBL/GenBank/DDBJ databases">
        <title>Complete sequence of Methylobacillus flagellatus KT.</title>
        <authorList>
            <consortium name="US DOE Joint Genome Institute"/>
            <person name="Copeland A."/>
            <person name="Lucas S."/>
            <person name="Lapidus A."/>
            <person name="Barry K."/>
            <person name="Detter J.C."/>
            <person name="Glavina del Rio T."/>
            <person name="Hammon N."/>
            <person name="Israni S."/>
            <person name="Dalin E."/>
            <person name="Tice H."/>
            <person name="Pitluck S."/>
            <person name="Brettin T."/>
            <person name="Bruce D."/>
            <person name="Han C."/>
            <person name="Tapia R."/>
            <person name="Saunders E."/>
            <person name="Gilna P."/>
            <person name="Schmutz J."/>
            <person name="Larimer F."/>
            <person name="Land M."/>
            <person name="Kyrpides N."/>
            <person name="Anderson I."/>
            <person name="Richardson P."/>
        </authorList>
    </citation>
    <scope>NUCLEOTIDE SEQUENCE [LARGE SCALE GENOMIC DNA]</scope>
    <source>
        <strain evidence="13">KT / ATCC 51484 / DSM 6875</strain>
    </source>
</reference>
<dbReference type="NCBIfam" id="NF004790">
    <property type="entry name" value="PRK06136.1"/>
    <property type="match status" value="1"/>
</dbReference>
<dbReference type="AlphaFoldDB" id="Q1H4J4"/>
<evidence type="ECO:0000256" key="7">
    <source>
        <dbReference type="ARBA" id="ARBA00023244"/>
    </source>
</evidence>
<keyword evidence="3" id="KW-0169">Cobalamin biosynthesis</keyword>
<dbReference type="GO" id="GO:0004851">
    <property type="term" value="F:uroporphyrin-III C-methyltransferase activity"/>
    <property type="evidence" value="ECO:0007669"/>
    <property type="project" value="UniProtKB-EC"/>
</dbReference>
<evidence type="ECO:0000256" key="2">
    <source>
        <dbReference type="ARBA" id="ARBA00012162"/>
    </source>
</evidence>
<dbReference type="Gene3D" id="3.40.1010.10">
    <property type="entry name" value="Cobalt-precorrin-4 Transmethylase, Domain 1"/>
    <property type="match status" value="1"/>
</dbReference>
<evidence type="ECO:0000256" key="3">
    <source>
        <dbReference type="ARBA" id="ARBA00022573"/>
    </source>
</evidence>
<organism evidence="12 13">
    <name type="scientific">Methylobacillus flagellatus (strain ATCC 51484 / DSM 6875 / VKM B-1610 / KT)</name>
    <dbReference type="NCBI Taxonomy" id="265072"/>
    <lineage>
        <taxon>Bacteria</taxon>
        <taxon>Pseudomonadati</taxon>
        <taxon>Pseudomonadota</taxon>
        <taxon>Betaproteobacteria</taxon>
        <taxon>Nitrosomonadales</taxon>
        <taxon>Methylophilaceae</taxon>
        <taxon>Methylobacillus</taxon>
    </lineage>
</organism>
<dbReference type="InterPro" id="IPR003043">
    <property type="entry name" value="Uropor_MeTrfase_CS"/>
</dbReference>
<dbReference type="InterPro" id="IPR014777">
    <property type="entry name" value="4pyrrole_Mease_sub1"/>
</dbReference>
<dbReference type="CDD" id="cd11642">
    <property type="entry name" value="SUMT"/>
    <property type="match status" value="1"/>
</dbReference>
<dbReference type="InterPro" id="IPR000878">
    <property type="entry name" value="4pyrrol_Mease"/>
</dbReference>
<keyword evidence="6" id="KW-0949">S-adenosyl-L-methionine</keyword>
<dbReference type="SUPFAM" id="SSF53790">
    <property type="entry name" value="Tetrapyrrole methylase"/>
    <property type="match status" value="1"/>
</dbReference>
<feature type="domain" description="Tetrapyrrole methylase" evidence="11">
    <location>
        <begin position="31"/>
        <end position="238"/>
    </location>
</feature>
<evidence type="ECO:0000256" key="1">
    <source>
        <dbReference type="ARBA" id="ARBA00005879"/>
    </source>
</evidence>
<sequence length="277" mass="29499">MRQRNSGQRQVGQSRQFLTKYCWHRHTMAGKVYLIGAGPGDPELMTLKAVKAMQQAEVVLVDDLVNRDILRHAPHARVIEVGKRGGCKSTPQHFINRLMAALAEQGQTVVRLKGGDPFLFGRGGEEMLELRAAGIEVEVIPGVTSGIAVPATLGIPVTHRAYTHGVSFVTGHLQDGESGQNWQALAQSGTTLVIYMGMKHLASITRELLAAGMAPDTPAAAIQHGSLPQQRHITSTLSLLATAVQQAGLASPAIIVVGDVVRLAHGKALLQSISIAA</sequence>
<dbReference type="eggNOG" id="COG0007">
    <property type="taxonomic scope" value="Bacteria"/>
</dbReference>
<evidence type="ECO:0000256" key="6">
    <source>
        <dbReference type="ARBA" id="ARBA00022691"/>
    </source>
</evidence>
<evidence type="ECO:0000256" key="4">
    <source>
        <dbReference type="ARBA" id="ARBA00022603"/>
    </source>
</evidence>
<dbReference type="PANTHER" id="PTHR45790:SF3">
    <property type="entry name" value="S-ADENOSYL-L-METHIONINE-DEPENDENT UROPORPHYRINOGEN III METHYLTRANSFERASE, CHLOROPLASTIC"/>
    <property type="match status" value="1"/>
</dbReference>
<protein>
    <recommendedName>
        <fullName evidence="2">uroporphyrinogen-III C-methyltransferase</fullName>
        <ecNumber evidence="2">2.1.1.107</ecNumber>
    </recommendedName>
</protein>
<dbReference type="InterPro" id="IPR006366">
    <property type="entry name" value="CobA/CysG_C"/>
</dbReference>
<comment type="pathway">
    <text evidence="8">Porphyrin-containing compound metabolism; siroheme biosynthesis; precorrin-2 from uroporphyrinogen III: step 1/1.</text>
</comment>
<dbReference type="PROSITE" id="PS00840">
    <property type="entry name" value="SUMT_2"/>
    <property type="match status" value="1"/>
</dbReference>
<dbReference type="InterPro" id="IPR050161">
    <property type="entry name" value="Siro_Cobalamin_biosynth"/>
</dbReference>
<evidence type="ECO:0000313" key="13">
    <source>
        <dbReference type="Proteomes" id="UP000002440"/>
    </source>
</evidence>
<keyword evidence="7" id="KW-0627">Porphyrin biosynthesis</keyword>
<gene>
    <name evidence="12" type="ordered locus">Mfla_0322</name>
</gene>
<name>Q1H4J4_METFK</name>
<keyword evidence="13" id="KW-1185">Reference proteome</keyword>